<evidence type="ECO:0000256" key="4">
    <source>
        <dbReference type="ARBA" id="ARBA00023136"/>
    </source>
</evidence>
<dbReference type="CDD" id="cd06261">
    <property type="entry name" value="TM_PBP2"/>
    <property type="match status" value="1"/>
</dbReference>
<dbReference type="RefSeq" id="WP_073337855.1">
    <property type="nucleotide sequence ID" value="NZ_FQXM01000007.1"/>
</dbReference>
<dbReference type="PANTHER" id="PTHR43496">
    <property type="entry name" value="PROTEIN LPLB"/>
    <property type="match status" value="1"/>
</dbReference>
<dbReference type="InterPro" id="IPR000515">
    <property type="entry name" value="MetI-like"/>
</dbReference>
<dbReference type="STRING" id="1121316.SAMN02745207_01535"/>
<dbReference type="Proteomes" id="UP000184447">
    <property type="component" value="Unassembled WGS sequence"/>
</dbReference>
<keyword evidence="2 5" id="KW-0812">Transmembrane</keyword>
<dbReference type="PROSITE" id="PS50928">
    <property type="entry name" value="ABC_TM1"/>
    <property type="match status" value="1"/>
</dbReference>
<feature type="transmembrane region" description="Helical" evidence="5">
    <location>
        <begin position="129"/>
        <end position="151"/>
    </location>
</feature>
<gene>
    <name evidence="7" type="ORF">SAMN02745207_01535</name>
</gene>
<feature type="domain" description="ABC transmembrane type-1" evidence="6">
    <location>
        <begin position="92"/>
        <end position="306"/>
    </location>
</feature>
<dbReference type="AlphaFoldDB" id="A0A1M5U2K1"/>
<name>A0A1M5U2K1_9CLOT</name>
<keyword evidence="4 5" id="KW-0472">Membrane</keyword>
<reference evidence="7 8" key="1">
    <citation type="submission" date="2016-11" db="EMBL/GenBank/DDBJ databases">
        <authorList>
            <person name="Jaros S."/>
            <person name="Januszkiewicz K."/>
            <person name="Wedrychowicz H."/>
        </authorList>
    </citation>
    <scope>NUCLEOTIDE SEQUENCE [LARGE SCALE GENOMIC DNA]</scope>
    <source>
        <strain evidence="7 8">DSM 8605</strain>
    </source>
</reference>
<evidence type="ECO:0000313" key="8">
    <source>
        <dbReference type="Proteomes" id="UP000184447"/>
    </source>
</evidence>
<evidence type="ECO:0000313" key="7">
    <source>
        <dbReference type="EMBL" id="SHH57091.1"/>
    </source>
</evidence>
<evidence type="ECO:0000256" key="3">
    <source>
        <dbReference type="ARBA" id="ARBA00022989"/>
    </source>
</evidence>
<feature type="transmembrane region" description="Helical" evidence="5">
    <location>
        <begin position="32"/>
        <end position="52"/>
    </location>
</feature>
<dbReference type="Pfam" id="PF00528">
    <property type="entry name" value="BPD_transp_1"/>
    <property type="match status" value="1"/>
</dbReference>
<proteinExistence type="inferred from homology"/>
<feature type="transmembrane region" description="Helical" evidence="5">
    <location>
        <begin position="181"/>
        <end position="206"/>
    </location>
</feature>
<organism evidence="7 8">
    <name type="scientific">Clostridium grantii DSM 8605</name>
    <dbReference type="NCBI Taxonomy" id="1121316"/>
    <lineage>
        <taxon>Bacteria</taxon>
        <taxon>Bacillati</taxon>
        <taxon>Bacillota</taxon>
        <taxon>Clostridia</taxon>
        <taxon>Eubacteriales</taxon>
        <taxon>Clostridiaceae</taxon>
        <taxon>Clostridium</taxon>
    </lineage>
</organism>
<feature type="transmembrane region" description="Helical" evidence="5">
    <location>
        <begin position="287"/>
        <end position="306"/>
    </location>
</feature>
<comment type="similarity">
    <text evidence="5">Belongs to the binding-protein-dependent transport system permease family.</text>
</comment>
<protein>
    <submittedName>
        <fullName evidence="7">Carbohydrate ABC transporter membrane protein 1, CUT1 family (TC 3.A.1.1.-)</fullName>
    </submittedName>
</protein>
<dbReference type="SUPFAM" id="SSF161098">
    <property type="entry name" value="MetI-like"/>
    <property type="match status" value="1"/>
</dbReference>
<keyword evidence="8" id="KW-1185">Reference proteome</keyword>
<keyword evidence="3 5" id="KW-1133">Transmembrane helix</keyword>
<dbReference type="GO" id="GO:0055085">
    <property type="term" value="P:transmembrane transport"/>
    <property type="evidence" value="ECO:0007669"/>
    <property type="project" value="InterPro"/>
</dbReference>
<evidence type="ECO:0000259" key="6">
    <source>
        <dbReference type="PROSITE" id="PS50928"/>
    </source>
</evidence>
<keyword evidence="5" id="KW-0813">Transport</keyword>
<feature type="transmembrane region" description="Helical" evidence="5">
    <location>
        <begin position="226"/>
        <end position="245"/>
    </location>
</feature>
<evidence type="ECO:0000256" key="2">
    <source>
        <dbReference type="ARBA" id="ARBA00022692"/>
    </source>
</evidence>
<dbReference type="InterPro" id="IPR035906">
    <property type="entry name" value="MetI-like_sf"/>
</dbReference>
<feature type="transmembrane region" description="Helical" evidence="5">
    <location>
        <begin position="157"/>
        <end position="174"/>
    </location>
</feature>
<feature type="transmembrane region" description="Helical" evidence="5">
    <location>
        <begin position="96"/>
        <end position="117"/>
    </location>
</feature>
<dbReference type="PANTHER" id="PTHR43496:SF1">
    <property type="entry name" value="POLYGALACTURONAN_RHAMNOGALACTURONAN TRANSPORT SYSTEM PERMEASE PROTEIN YTEP"/>
    <property type="match status" value="1"/>
</dbReference>
<evidence type="ECO:0000256" key="5">
    <source>
        <dbReference type="RuleBase" id="RU363032"/>
    </source>
</evidence>
<dbReference type="GO" id="GO:0005886">
    <property type="term" value="C:plasma membrane"/>
    <property type="evidence" value="ECO:0007669"/>
    <property type="project" value="UniProtKB-SubCell"/>
</dbReference>
<comment type="subcellular location">
    <subcellularLocation>
        <location evidence="5">Cell membrane</location>
        <topology evidence="5">Multi-pass membrane protein</topology>
    </subcellularLocation>
    <subcellularLocation>
        <location evidence="1">Membrane</location>
        <topology evidence="1">Multi-pass membrane protein</topology>
    </subcellularLocation>
</comment>
<dbReference type="EMBL" id="FQXM01000007">
    <property type="protein sequence ID" value="SHH57091.1"/>
    <property type="molecule type" value="Genomic_DNA"/>
</dbReference>
<accession>A0A1M5U2K1</accession>
<evidence type="ECO:0000256" key="1">
    <source>
        <dbReference type="ARBA" id="ARBA00004141"/>
    </source>
</evidence>
<dbReference type="Gene3D" id="1.10.3720.10">
    <property type="entry name" value="MetI-like"/>
    <property type="match status" value="1"/>
</dbReference>
<sequence length="319" mass="36507">MSNIEIESKKYATNSKINLKTILKSDFKRNKYIYIMAIPVLIYYLVFCYWPMYGLIISFKEFVPRLGINGSPWVGLKYFKEFFGSYYFLRLMKNTILINIYDLFWAFPAPIILALLMNEVRNKFFKKTVQTLTYLPHFISLVVVCGILIDFTASEGIINDIIVFFGGTSSNLLANPKFFRTIFVGSGIWQGIGWGSIIYLAALSGIDPSLYEACTIDGGGRWKQMLHITLPGIMSTIIILLILRLGQMMNVGFEKIILLYSPLTYETADVISSFVYRKGLLEFNYSYSTAVGFFNSIINFVLLFSANKISKKYSETSLW</sequence>